<evidence type="ECO:0000313" key="1">
    <source>
        <dbReference type="EMBL" id="VAW78527.1"/>
    </source>
</evidence>
<dbReference type="AlphaFoldDB" id="A0A3B0YSS6"/>
<protein>
    <submittedName>
        <fullName evidence="1">Uncharacterized protein</fullName>
    </submittedName>
</protein>
<proteinExistence type="predicted"/>
<organism evidence="1">
    <name type="scientific">hydrothermal vent metagenome</name>
    <dbReference type="NCBI Taxonomy" id="652676"/>
    <lineage>
        <taxon>unclassified sequences</taxon>
        <taxon>metagenomes</taxon>
        <taxon>ecological metagenomes</taxon>
    </lineage>
</organism>
<gene>
    <name evidence="1" type="ORF">MNBD_GAMMA15-590</name>
</gene>
<dbReference type="EMBL" id="UOFN01000096">
    <property type="protein sequence ID" value="VAW78527.1"/>
    <property type="molecule type" value="Genomic_DNA"/>
</dbReference>
<reference evidence="1" key="1">
    <citation type="submission" date="2018-06" db="EMBL/GenBank/DDBJ databases">
        <authorList>
            <person name="Zhirakovskaya E."/>
        </authorList>
    </citation>
    <scope>NUCLEOTIDE SEQUENCE</scope>
</reference>
<name>A0A3B0YSS6_9ZZZZ</name>
<accession>A0A3B0YSS6</accession>
<sequence>MAYIMDMANGTELTVEAPSYQLERGPGNAPRDANQLTEYPQLQLAIVELQTQAEAATFPASVVDATLKTLED</sequence>